<gene>
    <name evidence="1" type="ORF">BJG266_LOCUS16926</name>
    <name evidence="2" type="ORF">QVE165_LOCUS26603</name>
</gene>
<evidence type="ECO:0000313" key="2">
    <source>
        <dbReference type="EMBL" id="CAF1215480.1"/>
    </source>
</evidence>
<dbReference type="Proteomes" id="UP000663832">
    <property type="component" value="Unassembled WGS sequence"/>
</dbReference>
<dbReference type="InterPro" id="IPR001611">
    <property type="entry name" value="Leu-rich_rpt"/>
</dbReference>
<accession>A0A814I778</accession>
<dbReference type="Gene3D" id="3.80.10.10">
    <property type="entry name" value="Ribonuclease Inhibitor"/>
    <property type="match status" value="1"/>
</dbReference>
<name>A0A814I778_9BILA</name>
<evidence type="ECO:0000313" key="1">
    <source>
        <dbReference type="EMBL" id="CAF1019655.1"/>
    </source>
</evidence>
<evidence type="ECO:0000313" key="3">
    <source>
        <dbReference type="Proteomes" id="UP000663832"/>
    </source>
</evidence>
<dbReference type="SUPFAM" id="SSF52047">
    <property type="entry name" value="RNI-like"/>
    <property type="match status" value="1"/>
</dbReference>
<dbReference type="SMART" id="SM00368">
    <property type="entry name" value="LRR_RI"/>
    <property type="match status" value="5"/>
</dbReference>
<reference evidence="1" key="1">
    <citation type="submission" date="2021-02" db="EMBL/GenBank/DDBJ databases">
        <authorList>
            <person name="Nowell W R."/>
        </authorList>
    </citation>
    <scope>NUCLEOTIDE SEQUENCE</scope>
</reference>
<comment type="caution">
    <text evidence="1">The sequence shown here is derived from an EMBL/GenBank/DDBJ whole genome shotgun (WGS) entry which is preliminary data.</text>
</comment>
<dbReference type="PANTHER" id="PTHR24114:SF2">
    <property type="entry name" value="F-BOX DOMAIN-CONTAINING PROTEIN-RELATED"/>
    <property type="match status" value="1"/>
</dbReference>
<protein>
    <submittedName>
        <fullName evidence="1">Uncharacterized protein</fullName>
    </submittedName>
</protein>
<dbReference type="Pfam" id="PF13516">
    <property type="entry name" value="LRR_6"/>
    <property type="match status" value="4"/>
</dbReference>
<proteinExistence type="predicted"/>
<dbReference type="EMBL" id="CAJNOI010000080">
    <property type="protein sequence ID" value="CAF1019655.1"/>
    <property type="molecule type" value="Genomic_DNA"/>
</dbReference>
<dbReference type="Proteomes" id="UP000663877">
    <property type="component" value="Unassembled WGS sequence"/>
</dbReference>
<dbReference type="OrthoDB" id="120976at2759"/>
<dbReference type="InterPro" id="IPR052394">
    <property type="entry name" value="LRR-containing"/>
</dbReference>
<dbReference type="InterPro" id="IPR032675">
    <property type="entry name" value="LRR_dom_sf"/>
</dbReference>
<dbReference type="AlphaFoldDB" id="A0A814I778"/>
<evidence type="ECO:0000313" key="4">
    <source>
        <dbReference type="Proteomes" id="UP000663877"/>
    </source>
</evidence>
<dbReference type="PANTHER" id="PTHR24114">
    <property type="entry name" value="LEUCINE RICH REPEAT FAMILY PROTEIN"/>
    <property type="match status" value="1"/>
</dbReference>
<sequence>MEENDDNSYDTDLDDDEADQLEKYTPSRLSFVEKLAAHRSNRSHETFGQLNVPIEFLSNTSKNTDDEVLVPIRCKIPTKNARVHTYEYCCTTLDIPADWQIRGFLPYNTITLVDRPFSFNDFRALATSIEANLESLTLHAVNLIPSSLYVLCQGLNKCVHLTFLDLSDNKIGKKGFDALMSIFDQLSSLQYLSLANCDIQDSYGSKIGDLCRHKRLLELNLTGNKLEENACIFIGNALTENWSLLYLNLSWNLIRSYASIALFRGIEVNKCLTELDISWSGLSYDGSVALRRVLAVNKVLQRLNISNCHIEWTSAKLISEGLAKNSTLQNLNLAFNPITTHGAQYIIQALDVETSAVSMLDLSGITVFSSTVRLAEKIAKRKEFILKYDCEIPTHDTIGRQGKAAKGDSMRTLVQHIDNRNWRTLEYFRMLNKNNQGELKPEAITLDIVKSDAKLDNEDIQNIHQRLGNISMQPLTYKNLNSIINKQRIRDRSLKARQEKQAQNMKKRNQKILETVSQHFPGIEILSEKQKRQEAIEKLSKPRAISARSKV</sequence>
<dbReference type="EMBL" id="CAJNOM010000198">
    <property type="protein sequence ID" value="CAF1215480.1"/>
    <property type="molecule type" value="Genomic_DNA"/>
</dbReference>
<keyword evidence="3" id="KW-1185">Reference proteome</keyword>
<organism evidence="1 4">
    <name type="scientific">Adineta steineri</name>
    <dbReference type="NCBI Taxonomy" id="433720"/>
    <lineage>
        <taxon>Eukaryota</taxon>
        <taxon>Metazoa</taxon>
        <taxon>Spiralia</taxon>
        <taxon>Gnathifera</taxon>
        <taxon>Rotifera</taxon>
        <taxon>Eurotatoria</taxon>
        <taxon>Bdelloidea</taxon>
        <taxon>Adinetida</taxon>
        <taxon>Adinetidae</taxon>
        <taxon>Adineta</taxon>
    </lineage>
</organism>